<evidence type="ECO:0000313" key="1">
    <source>
        <dbReference type="EMBL" id="KAF4624106.1"/>
    </source>
</evidence>
<proteinExistence type="predicted"/>
<comment type="caution">
    <text evidence="1">The sequence shown here is derived from an EMBL/GenBank/DDBJ whole genome shotgun (WGS) entry which is preliminary data.</text>
</comment>
<dbReference type="AlphaFoldDB" id="A0A8H4R7C0"/>
<keyword evidence="2" id="KW-1185">Reference proteome</keyword>
<reference evidence="1 2" key="1">
    <citation type="submission" date="2020-03" db="EMBL/GenBank/DDBJ databases">
        <title>Draft Genome Sequence of Cudoniella acicularis.</title>
        <authorList>
            <person name="Buettner E."/>
            <person name="Kellner H."/>
        </authorList>
    </citation>
    <scope>NUCLEOTIDE SEQUENCE [LARGE SCALE GENOMIC DNA]</scope>
    <source>
        <strain evidence="1 2">DSM 108380</strain>
    </source>
</reference>
<name>A0A8H4R7C0_9HELO</name>
<organism evidence="1 2">
    <name type="scientific">Cudoniella acicularis</name>
    <dbReference type="NCBI Taxonomy" id="354080"/>
    <lineage>
        <taxon>Eukaryota</taxon>
        <taxon>Fungi</taxon>
        <taxon>Dikarya</taxon>
        <taxon>Ascomycota</taxon>
        <taxon>Pezizomycotina</taxon>
        <taxon>Leotiomycetes</taxon>
        <taxon>Helotiales</taxon>
        <taxon>Tricladiaceae</taxon>
        <taxon>Cudoniella</taxon>
    </lineage>
</organism>
<dbReference type="Proteomes" id="UP000566819">
    <property type="component" value="Unassembled WGS sequence"/>
</dbReference>
<sequence length="122" mass="13292">MHHHGSSGTVSFGVTHSGSVSSSRFSIESFILHTPRITHRDDMLRCRRCDASFVVDALERIAAYPGSLPTPRFFDKVAIAFRPPLSPRSSISTIAAQSMGVSMVRCVSNNCWLEGSNPQRGG</sequence>
<protein>
    <submittedName>
        <fullName evidence="1">Uncharacterized protein</fullName>
    </submittedName>
</protein>
<accession>A0A8H4R7C0</accession>
<dbReference type="EMBL" id="JAAMPI010001769">
    <property type="protein sequence ID" value="KAF4624106.1"/>
    <property type="molecule type" value="Genomic_DNA"/>
</dbReference>
<evidence type="ECO:0000313" key="2">
    <source>
        <dbReference type="Proteomes" id="UP000566819"/>
    </source>
</evidence>
<gene>
    <name evidence="1" type="ORF">G7Y89_g14067</name>
</gene>